<gene>
    <name evidence="2" type="ORF">E6Q80_05255</name>
</gene>
<name>A0A5C7SZI9_THASP</name>
<organism evidence="2 3">
    <name type="scientific">Thauera aminoaromatica</name>
    <dbReference type="NCBI Taxonomy" id="164330"/>
    <lineage>
        <taxon>Bacteria</taxon>
        <taxon>Pseudomonadati</taxon>
        <taxon>Pseudomonadota</taxon>
        <taxon>Betaproteobacteria</taxon>
        <taxon>Rhodocyclales</taxon>
        <taxon>Zoogloeaceae</taxon>
        <taxon>Thauera</taxon>
    </lineage>
</organism>
<dbReference type="AlphaFoldDB" id="A0A5C7SZI9"/>
<dbReference type="InterPro" id="IPR025351">
    <property type="entry name" value="Pvc16_N"/>
</dbReference>
<protein>
    <submittedName>
        <fullName evidence="2">DUF4255 domain-containing protein</fullName>
    </submittedName>
</protein>
<dbReference type="EMBL" id="SSFD01000071">
    <property type="protein sequence ID" value="TXH88436.1"/>
    <property type="molecule type" value="Genomic_DNA"/>
</dbReference>
<dbReference type="RefSeq" id="WP_043742430.1">
    <property type="nucleotide sequence ID" value="NZ_JAKLLK010000005.1"/>
</dbReference>
<sequence>MASHLGILSALRALRERLAIRMAVRLGGNPQVEILGSQTLAGKPQANTDTLGLYLHRISVDPFSRNRHLPPQPGRHLPRPELPVNLHVLLVAWCTHTEQEIEYLAAAIQIIGAGLVLESADMSLADPDWGPEDVVQVLPEEMSTEDLMRLWDSLPDDYRLSAPYLVKTVRLAPDLEREEGPPVKTLVFPMHVPDGSAR</sequence>
<dbReference type="Pfam" id="PF14065">
    <property type="entry name" value="Pvc16_N"/>
    <property type="match status" value="1"/>
</dbReference>
<comment type="caution">
    <text evidence="2">The sequence shown here is derived from an EMBL/GenBank/DDBJ whole genome shotgun (WGS) entry which is preliminary data.</text>
</comment>
<evidence type="ECO:0000313" key="3">
    <source>
        <dbReference type="Proteomes" id="UP000321192"/>
    </source>
</evidence>
<dbReference type="Proteomes" id="UP000321192">
    <property type="component" value="Unassembled WGS sequence"/>
</dbReference>
<evidence type="ECO:0000259" key="1">
    <source>
        <dbReference type="Pfam" id="PF14065"/>
    </source>
</evidence>
<accession>A0A5C7SZI9</accession>
<proteinExistence type="predicted"/>
<feature type="domain" description="Pvc16 N-terminal" evidence="1">
    <location>
        <begin position="12"/>
        <end position="184"/>
    </location>
</feature>
<evidence type="ECO:0000313" key="2">
    <source>
        <dbReference type="EMBL" id="TXH88436.1"/>
    </source>
</evidence>
<reference evidence="2 3" key="1">
    <citation type="submission" date="2018-09" db="EMBL/GenBank/DDBJ databases">
        <title>Metagenome Assembled Genomes from an Advanced Water Purification Facility.</title>
        <authorList>
            <person name="Stamps B.W."/>
            <person name="Spear J.R."/>
        </authorList>
    </citation>
    <scope>NUCLEOTIDE SEQUENCE [LARGE SCALE GENOMIC DNA]</scope>
    <source>
        <strain evidence="2">Bin_27_1</strain>
    </source>
</reference>